<dbReference type="AlphaFoldDB" id="A0AAV6NXJ6"/>
<sequence>MIVHTGEAFRLAPDTGFSFQTQAPDYLSSDCNDVMIMMSVDFELDNRENSSNDGTWITLLMQIHPMVGRGSHE</sequence>
<proteinExistence type="predicted"/>
<dbReference type="Proteomes" id="UP000685013">
    <property type="component" value="Chromosome 3"/>
</dbReference>
<gene>
    <name evidence="1" type="ORF">SDJN03_03932</name>
</gene>
<feature type="non-terminal residue" evidence="1">
    <location>
        <position position="1"/>
    </location>
</feature>
<evidence type="ECO:0000313" key="2">
    <source>
        <dbReference type="Proteomes" id="UP000685013"/>
    </source>
</evidence>
<name>A0AAV6NXJ6_9ROSI</name>
<dbReference type="EMBL" id="JAGKQH010000003">
    <property type="protein sequence ID" value="KAG6603323.1"/>
    <property type="molecule type" value="Genomic_DNA"/>
</dbReference>
<comment type="caution">
    <text evidence="1">The sequence shown here is derived from an EMBL/GenBank/DDBJ whole genome shotgun (WGS) entry which is preliminary data.</text>
</comment>
<organism evidence="1 2">
    <name type="scientific">Cucurbita argyrosperma subsp. sororia</name>
    <dbReference type="NCBI Taxonomy" id="37648"/>
    <lineage>
        <taxon>Eukaryota</taxon>
        <taxon>Viridiplantae</taxon>
        <taxon>Streptophyta</taxon>
        <taxon>Embryophyta</taxon>
        <taxon>Tracheophyta</taxon>
        <taxon>Spermatophyta</taxon>
        <taxon>Magnoliopsida</taxon>
        <taxon>eudicotyledons</taxon>
        <taxon>Gunneridae</taxon>
        <taxon>Pentapetalae</taxon>
        <taxon>rosids</taxon>
        <taxon>fabids</taxon>
        <taxon>Cucurbitales</taxon>
        <taxon>Cucurbitaceae</taxon>
        <taxon>Cucurbiteae</taxon>
        <taxon>Cucurbita</taxon>
    </lineage>
</organism>
<evidence type="ECO:0000313" key="1">
    <source>
        <dbReference type="EMBL" id="KAG6603323.1"/>
    </source>
</evidence>
<protein>
    <submittedName>
        <fullName evidence="1">Uncharacterized protein</fullName>
    </submittedName>
</protein>
<accession>A0AAV6NXJ6</accession>
<reference evidence="1 2" key="1">
    <citation type="journal article" date="2021" name="Hortic Res">
        <title>The domestication of Cucurbita argyrosperma as revealed by the genome of its wild relative.</title>
        <authorList>
            <person name="Barrera-Redondo J."/>
            <person name="Sanchez-de la Vega G."/>
            <person name="Aguirre-Liguori J.A."/>
            <person name="Castellanos-Morales G."/>
            <person name="Gutierrez-Guerrero Y.T."/>
            <person name="Aguirre-Dugua X."/>
            <person name="Aguirre-Planter E."/>
            <person name="Tenaillon M.I."/>
            <person name="Lira-Saade R."/>
            <person name="Eguiarte L.E."/>
        </authorList>
    </citation>
    <scope>NUCLEOTIDE SEQUENCE [LARGE SCALE GENOMIC DNA]</scope>
    <source>
        <strain evidence="1">JBR-2021</strain>
    </source>
</reference>
<keyword evidence="2" id="KW-1185">Reference proteome</keyword>